<feature type="region of interest" description="Disordered" evidence="1">
    <location>
        <begin position="94"/>
        <end position="175"/>
    </location>
</feature>
<dbReference type="PANTHER" id="PTHR10773:SF19">
    <property type="match status" value="1"/>
</dbReference>
<dbReference type="AlphaFoldDB" id="A0AAV8ZPQ5"/>
<gene>
    <name evidence="3" type="ORF">NQ314_003216</name>
</gene>
<sequence length="718" mass="84658">MHSGPLCKESETVVLPTQQDPPRIVQECFNNDNYSCESHTEIESLNIISKSQDQMILLEKNQYFPECSRYNNRSSLTKVYTPNATVYVSSNQEILDDLGPPSPEDPFATDSDPNDREYYPTDQNSSSEIEDEAIQCNKNNENKENEVSKEETNKNKEKSRKRKRDYKNWRRNIIKKSRNSGKSYMNWKGKQQQARELKLPCDCRMKCREKISPDLRQNIFKEYWELADVNRQRDFISKFVDFKKTSRTRRRTHTADNVGENNSNEAECSRRQLTFVYHLNNDSKERIQVCKIFFLNTLCICAQVVKTVLHKKLPSGSVVEDKRGKVLKNSQVDDTFKQHVRDHINSFEPIESHYCRKKSQRLYLPSNLNITKMYGLYQEYCVENKISKLLQIEYDVHLHNKKLAKDVKNSDKEKAAHNNTFCAAVFDLQQILPVPKSEVGLCYYKLKLSTYNFTIYSLGNRDCFCYMWYECIAKRGSSEIGSCLLSFVLDHIHKGVKEFSFYSDNCAGQNRNKFLFSLYNYLSQKYKITIRHSFMERGHTQNEGDSVHSTIENASRHVPIFSPDQWITLVRTVRKNQPYIVKEISQENIFDLKKLQQDTTLNWDKDDENEKVSWLKIKIIESNSSFPNILLFKYEYDNNQLYRKINLLQKGRKKMVANIENINLTLLYSQKIPLTKKKYEHLQFLCNKLVIASQYHEFFERLPYIENNVTDRETDEED</sequence>
<organism evidence="3 4">
    <name type="scientific">Rhamnusium bicolor</name>
    <dbReference type="NCBI Taxonomy" id="1586634"/>
    <lineage>
        <taxon>Eukaryota</taxon>
        <taxon>Metazoa</taxon>
        <taxon>Ecdysozoa</taxon>
        <taxon>Arthropoda</taxon>
        <taxon>Hexapoda</taxon>
        <taxon>Insecta</taxon>
        <taxon>Pterygota</taxon>
        <taxon>Neoptera</taxon>
        <taxon>Endopterygota</taxon>
        <taxon>Coleoptera</taxon>
        <taxon>Polyphaga</taxon>
        <taxon>Cucujiformia</taxon>
        <taxon>Chrysomeloidea</taxon>
        <taxon>Cerambycidae</taxon>
        <taxon>Lepturinae</taxon>
        <taxon>Rhagiini</taxon>
        <taxon>Rhamnusium</taxon>
    </lineage>
</organism>
<feature type="compositionally biased region" description="Basic residues" evidence="1">
    <location>
        <begin position="157"/>
        <end position="175"/>
    </location>
</feature>
<keyword evidence="4" id="KW-1185">Reference proteome</keyword>
<evidence type="ECO:0000256" key="1">
    <source>
        <dbReference type="SAM" id="MobiDB-lite"/>
    </source>
</evidence>
<name>A0AAV8ZPQ5_9CUCU</name>
<evidence type="ECO:0000313" key="4">
    <source>
        <dbReference type="Proteomes" id="UP001162156"/>
    </source>
</evidence>
<dbReference type="PANTHER" id="PTHR10773">
    <property type="entry name" value="DNA-DIRECTED RNA POLYMERASES I, II, AND III SUBUNIT RPABC2"/>
    <property type="match status" value="1"/>
</dbReference>
<comment type="caution">
    <text evidence="3">The sequence shown here is derived from an EMBL/GenBank/DDBJ whole genome shotgun (WGS) entry which is preliminary data.</text>
</comment>
<feature type="compositionally biased region" description="Basic and acidic residues" evidence="1">
    <location>
        <begin position="140"/>
        <end position="156"/>
    </location>
</feature>
<evidence type="ECO:0000313" key="3">
    <source>
        <dbReference type="EMBL" id="KAJ8966939.1"/>
    </source>
</evidence>
<dbReference type="Proteomes" id="UP001162156">
    <property type="component" value="Unassembled WGS sequence"/>
</dbReference>
<protein>
    <recommendedName>
        <fullName evidence="2">DUF7869 domain-containing protein</fullName>
    </recommendedName>
</protein>
<dbReference type="EMBL" id="JANEYF010000916">
    <property type="protein sequence ID" value="KAJ8966939.1"/>
    <property type="molecule type" value="Genomic_DNA"/>
</dbReference>
<evidence type="ECO:0000259" key="2">
    <source>
        <dbReference type="Pfam" id="PF25273"/>
    </source>
</evidence>
<proteinExistence type="predicted"/>
<reference evidence="3" key="1">
    <citation type="journal article" date="2023" name="Insect Mol. Biol.">
        <title>Genome sequencing provides insights into the evolution of gene families encoding plant cell wall-degrading enzymes in longhorned beetles.</title>
        <authorList>
            <person name="Shin N.R."/>
            <person name="Okamura Y."/>
            <person name="Kirsch R."/>
            <person name="Pauchet Y."/>
        </authorList>
    </citation>
    <scope>NUCLEOTIDE SEQUENCE</scope>
    <source>
        <strain evidence="3">RBIC_L_NR</strain>
    </source>
</reference>
<feature type="domain" description="DUF7869" evidence="2">
    <location>
        <begin position="459"/>
        <end position="599"/>
    </location>
</feature>
<accession>A0AAV8ZPQ5</accession>
<dbReference type="Pfam" id="PF25273">
    <property type="entry name" value="DUF7869"/>
    <property type="match status" value="1"/>
</dbReference>
<dbReference type="InterPro" id="IPR057191">
    <property type="entry name" value="DUF7869"/>
</dbReference>